<keyword evidence="2" id="KW-1185">Reference proteome</keyword>
<evidence type="ECO:0000313" key="2">
    <source>
        <dbReference type="Proteomes" id="UP000886523"/>
    </source>
</evidence>
<dbReference type="Proteomes" id="UP000886523">
    <property type="component" value="Unassembled WGS sequence"/>
</dbReference>
<dbReference type="EMBL" id="MU128964">
    <property type="protein sequence ID" value="KAF9514085.1"/>
    <property type="molecule type" value="Genomic_DNA"/>
</dbReference>
<dbReference type="AlphaFoldDB" id="A0A9P6AY96"/>
<protein>
    <submittedName>
        <fullName evidence="1">Uncharacterized protein</fullName>
    </submittedName>
</protein>
<organism evidence="1 2">
    <name type="scientific">Hydnum rufescens UP504</name>
    <dbReference type="NCBI Taxonomy" id="1448309"/>
    <lineage>
        <taxon>Eukaryota</taxon>
        <taxon>Fungi</taxon>
        <taxon>Dikarya</taxon>
        <taxon>Basidiomycota</taxon>
        <taxon>Agaricomycotina</taxon>
        <taxon>Agaricomycetes</taxon>
        <taxon>Cantharellales</taxon>
        <taxon>Hydnaceae</taxon>
        <taxon>Hydnum</taxon>
    </lineage>
</organism>
<name>A0A9P6AY96_9AGAM</name>
<reference evidence="1" key="1">
    <citation type="journal article" date="2020" name="Nat. Commun.">
        <title>Large-scale genome sequencing of mycorrhizal fungi provides insights into the early evolution of symbiotic traits.</title>
        <authorList>
            <person name="Miyauchi S."/>
            <person name="Kiss E."/>
            <person name="Kuo A."/>
            <person name="Drula E."/>
            <person name="Kohler A."/>
            <person name="Sanchez-Garcia M."/>
            <person name="Morin E."/>
            <person name="Andreopoulos B."/>
            <person name="Barry K.W."/>
            <person name="Bonito G."/>
            <person name="Buee M."/>
            <person name="Carver A."/>
            <person name="Chen C."/>
            <person name="Cichocki N."/>
            <person name="Clum A."/>
            <person name="Culley D."/>
            <person name="Crous P.W."/>
            <person name="Fauchery L."/>
            <person name="Girlanda M."/>
            <person name="Hayes R.D."/>
            <person name="Keri Z."/>
            <person name="LaButti K."/>
            <person name="Lipzen A."/>
            <person name="Lombard V."/>
            <person name="Magnuson J."/>
            <person name="Maillard F."/>
            <person name="Murat C."/>
            <person name="Nolan M."/>
            <person name="Ohm R.A."/>
            <person name="Pangilinan J."/>
            <person name="Pereira M.F."/>
            <person name="Perotto S."/>
            <person name="Peter M."/>
            <person name="Pfister S."/>
            <person name="Riley R."/>
            <person name="Sitrit Y."/>
            <person name="Stielow J.B."/>
            <person name="Szollosi G."/>
            <person name="Zifcakova L."/>
            <person name="Stursova M."/>
            <person name="Spatafora J.W."/>
            <person name="Tedersoo L."/>
            <person name="Vaario L.M."/>
            <person name="Yamada A."/>
            <person name="Yan M."/>
            <person name="Wang P."/>
            <person name="Xu J."/>
            <person name="Bruns T."/>
            <person name="Baldrian P."/>
            <person name="Vilgalys R."/>
            <person name="Dunand C."/>
            <person name="Henrissat B."/>
            <person name="Grigoriev I.V."/>
            <person name="Hibbett D."/>
            <person name="Nagy L.G."/>
            <person name="Martin F.M."/>
        </authorList>
    </citation>
    <scope>NUCLEOTIDE SEQUENCE</scope>
    <source>
        <strain evidence="1">UP504</strain>
    </source>
</reference>
<sequence length="216" mass="24150">MTESGGGQPLCERLSTWSVSHARRDGYRTDTIRVAEETDAVRVAEETDTMWPHAPLRLQLCNSAQLAQFANSLRWLGYVVEWSWTLPQRTPVKGGPAASGMPAPGAQTLWHIEALSDVAVSFKMLRRHVNEVPIPADGRCYHGMSVYPIILATPSLSPHSATHRRLRFRVLPDALALNHYYYNPNPNRSFVGDEPLQNMAGAFVETYGYDELAMDN</sequence>
<gene>
    <name evidence="1" type="ORF">BS47DRAFT_1361908</name>
</gene>
<comment type="caution">
    <text evidence="1">The sequence shown here is derived from an EMBL/GenBank/DDBJ whole genome shotgun (WGS) entry which is preliminary data.</text>
</comment>
<accession>A0A9P6AY96</accession>
<evidence type="ECO:0000313" key="1">
    <source>
        <dbReference type="EMBL" id="KAF9514085.1"/>
    </source>
</evidence>
<proteinExistence type="predicted"/>